<organism evidence="1 2">
    <name type="scientific">Rhododendron molle</name>
    <name type="common">Chinese azalea</name>
    <name type="synonym">Azalea mollis</name>
    <dbReference type="NCBI Taxonomy" id="49168"/>
    <lineage>
        <taxon>Eukaryota</taxon>
        <taxon>Viridiplantae</taxon>
        <taxon>Streptophyta</taxon>
        <taxon>Embryophyta</taxon>
        <taxon>Tracheophyta</taxon>
        <taxon>Spermatophyta</taxon>
        <taxon>Magnoliopsida</taxon>
        <taxon>eudicotyledons</taxon>
        <taxon>Gunneridae</taxon>
        <taxon>Pentapetalae</taxon>
        <taxon>asterids</taxon>
        <taxon>Ericales</taxon>
        <taxon>Ericaceae</taxon>
        <taxon>Ericoideae</taxon>
        <taxon>Rhodoreae</taxon>
        <taxon>Rhododendron</taxon>
    </lineage>
</organism>
<evidence type="ECO:0000313" key="2">
    <source>
        <dbReference type="Proteomes" id="UP001062846"/>
    </source>
</evidence>
<dbReference type="EMBL" id="CM046394">
    <property type="protein sequence ID" value="KAI8547427.1"/>
    <property type="molecule type" value="Genomic_DNA"/>
</dbReference>
<gene>
    <name evidence="1" type="ORF">RHMOL_Rhmol07G0194800</name>
</gene>
<proteinExistence type="predicted"/>
<comment type="caution">
    <text evidence="1">The sequence shown here is derived from an EMBL/GenBank/DDBJ whole genome shotgun (WGS) entry which is preliminary data.</text>
</comment>
<keyword evidence="2" id="KW-1185">Reference proteome</keyword>
<name>A0ACC0N3Y1_RHOML</name>
<dbReference type="Proteomes" id="UP001062846">
    <property type="component" value="Chromosome 7"/>
</dbReference>
<evidence type="ECO:0000313" key="1">
    <source>
        <dbReference type="EMBL" id="KAI8547427.1"/>
    </source>
</evidence>
<protein>
    <submittedName>
        <fullName evidence="1">Uncharacterized protein</fullName>
    </submittedName>
</protein>
<accession>A0ACC0N3Y1</accession>
<sequence length="101" mass="11905">MAEKQPMSEMERKPEEKLTSELIMYLMSPIRQTLYKVENEPRYEVHPQSCLKGVSDPFMLTPSDIAELFNESEDSGSQTEEEKKLLIPPRTLSKRSQNRWW</sequence>
<reference evidence="1" key="1">
    <citation type="submission" date="2022-02" db="EMBL/GenBank/DDBJ databases">
        <title>Plant Genome Project.</title>
        <authorList>
            <person name="Zhang R.-G."/>
        </authorList>
    </citation>
    <scope>NUCLEOTIDE SEQUENCE</scope>
    <source>
        <strain evidence="1">AT1</strain>
    </source>
</reference>